<dbReference type="EMBL" id="CP032050">
    <property type="protein sequence ID" value="AYN67268.1"/>
    <property type="molecule type" value="Genomic_DNA"/>
</dbReference>
<feature type="transmembrane region" description="Helical" evidence="1">
    <location>
        <begin position="52"/>
        <end position="74"/>
    </location>
</feature>
<proteinExistence type="predicted"/>
<dbReference type="AlphaFoldDB" id="A0A3G2L4V8"/>
<reference evidence="2 3" key="1">
    <citation type="submission" date="2018-08" db="EMBL/GenBank/DDBJ databases">
        <title>The reduced genetic potential of extracellular carbohydrate catabolism in Euzebyella marina RN62, a Flavobacteriia bacterium isolated from the hadal water.</title>
        <authorList>
            <person name="Xue C."/>
        </authorList>
    </citation>
    <scope>NUCLEOTIDE SEQUENCE [LARGE SCALE GENOMIC DNA]</scope>
    <source>
        <strain evidence="2 3">RN62</strain>
    </source>
</reference>
<keyword evidence="1" id="KW-0812">Transmembrane</keyword>
<dbReference type="Proteomes" id="UP000276309">
    <property type="component" value="Chromosome"/>
</dbReference>
<keyword evidence="1" id="KW-1133">Transmembrane helix</keyword>
<dbReference type="OrthoDB" id="9865400at2"/>
<keyword evidence="3" id="KW-1185">Reference proteome</keyword>
<sequence length="78" mass="8754">MKKKSCYGKGNLVDLVFNALPLTGTINRIRIEMKDCCKNGPEKSGKQGWKKWFNYTIYIIIGTIVIGALILQIMNSSS</sequence>
<dbReference type="KEGG" id="emar:D1013_07780"/>
<protein>
    <submittedName>
        <fullName evidence="2">Uncharacterized protein</fullName>
    </submittedName>
</protein>
<evidence type="ECO:0000256" key="1">
    <source>
        <dbReference type="SAM" id="Phobius"/>
    </source>
</evidence>
<gene>
    <name evidence="2" type="ORF">D1013_07780</name>
</gene>
<evidence type="ECO:0000313" key="2">
    <source>
        <dbReference type="EMBL" id="AYN67268.1"/>
    </source>
</evidence>
<keyword evidence="1" id="KW-0472">Membrane</keyword>
<organism evidence="2 3">
    <name type="scientific">Euzebyella marina</name>
    <dbReference type="NCBI Taxonomy" id="1761453"/>
    <lineage>
        <taxon>Bacteria</taxon>
        <taxon>Pseudomonadati</taxon>
        <taxon>Bacteroidota</taxon>
        <taxon>Flavobacteriia</taxon>
        <taxon>Flavobacteriales</taxon>
        <taxon>Flavobacteriaceae</taxon>
        <taxon>Euzebyella</taxon>
    </lineage>
</organism>
<evidence type="ECO:0000313" key="3">
    <source>
        <dbReference type="Proteomes" id="UP000276309"/>
    </source>
</evidence>
<accession>A0A3G2L4V8</accession>
<name>A0A3G2L4V8_9FLAO</name>